<dbReference type="HOGENOM" id="CLU_878391_0_0_1"/>
<dbReference type="InParanoid" id="M4B825"/>
<evidence type="ECO:0000313" key="4">
    <source>
        <dbReference type="EnsemblProtists" id="HpaP802427"/>
    </source>
</evidence>
<dbReference type="AlphaFoldDB" id="M4B825"/>
<reference evidence="5" key="1">
    <citation type="journal article" date="2010" name="Science">
        <title>Signatures of adaptation to obligate biotrophy in the Hyaloperonospora arabidopsidis genome.</title>
        <authorList>
            <person name="Baxter L."/>
            <person name="Tripathy S."/>
            <person name="Ishaque N."/>
            <person name="Boot N."/>
            <person name="Cabral A."/>
            <person name="Kemen E."/>
            <person name="Thines M."/>
            <person name="Ah-Fong A."/>
            <person name="Anderson R."/>
            <person name="Badejoko W."/>
            <person name="Bittner-Eddy P."/>
            <person name="Boore J.L."/>
            <person name="Chibucos M.C."/>
            <person name="Coates M."/>
            <person name="Dehal P."/>
            <person name="Delehaunty K."/>
            <person name="Dong S."/>
            <person name="Downton P."/>
            <person name="Dumas B."/>
            <person name="Fabro G."/>
            <person name="Fronick C."/>
            <person name="Fuerstenberg S.I."/>
            <person name="Fulton L."/>
            <person name="Gaulin E."/>
            <person name="Govers F."/>
            <person name="Hughes L."/>
            <person name="Humphray S."/>
            <person name="Jiang R.H."/>
            <person name="Judelson H."/>
            <person name="Kamoun S."/>
            <person name="Kyung K."/>
            <person name="Meijer H."/>
            <person name="Minx P."/>
            <person name="Morris P."/>
            <person name="Nelson J."/>
            <person name="Phuntumart V."/>
            <person name="Qutob D."/>
            <person name="Rehmany A."/>
            <person name="Rougon-Cardoso A."/>
            <person name="Ryden P."/>
            <person name="Torto-Alalibo T."/>
            <person name="Studholme D."/>
            <person name="Wang Y."/>
            <person name="Win J."/>
            <person name="Wood J."/>
            <person name="Clifton S.W."/>
            <person name="Rogers J."/>
            <person name="Van den Ackerveken G."/>
            <person name="Jones J.D."/>
            <person name="McDowell J.M."/>
            <person name="Beynon J."/>
            <person name="Tyler B.M."/>
        </authorList>
    </citation>
    <scope>NUCLEOTIDE SEQUENCE [LARGE SCALE GENOMIC DNA]</scope>
    <source>
        <strain evidence="5">Emoy2</strain>
    </source>
</reference>
<reference evidence="4" key="3">
    <citation type="submission" date="2015-06" db="UniProtKB">
        <authorList>
            <consortium name="EnsemblProtists"/>
        </authorList>
    </citation>
    <scope>IDENTIFICATION</scope>
    <source>
        <strain evidence="4">Emoy2</strain>
    </source>
</reference>
<organism evidence="4 5">
    <name type="scientific">Hyaloperonospora arabidopsidis (strain Emoy2)</name>
    <name type="common">Downy mildew agent</name>
    <name type="synonym">Peronospora arabidopsidis</name>
    <dbReference type="NCBI Taxonomy" id="559515"/>
    <lineage>
        <taxon>Eukaryota</taxon>
        <taxon>Sar</taxon>
        <taxon>Stramenopiles</taxon>
        <taxon>Oomycota</taxon>
        <taxon>Peronosporomycetes</taxon>
        <taxon>Peronosporales</taxon>
        <taxon>Peronosporaceae</taxon>
        <taxon>Hyaloperonospora</taxon>
    </lineage>
</organism>
<dbReference type="VEuPathDB" id="FungiDB:HpaG802427"/>
<evidence type="ECO:0000256" key="2">
    <source>
        <dbReference type="SAM" id="SignalP"/>
    </source>
</evidence>
<keyword evidence="5" id="KW-1185">Reference proteome</keyword>
<feature type="chain" id="PRO_5009704494" evidence="2">
    <location>
        <begin position="21"/>
        <end position="284"/>
    </location>
</feature>
<feature type="region of interest" description="Disordered" evidence="1">
    <location>
        <begin position="32"/>
        <end position="57"/>
    </location>
</feature>
<sequence>MIKRFLLFVLLLSPVAVGDALLALTASTLPDGTTSVQEQTTKSKTGVKQALKPSGGTTAAVGEERALMMFSGLEEGLSAGAGKLMDAFAWVAKKPAYWTNAEREGEAATELEAAWVKEDAKWERYKAAWRKKDEASGVTDTALRDHLKSLLKKDEGELFTARADWEKEVAAWGAKEVAWKKKEGNLVGEIRYTKFKIARQEIETYLPQFKRLKAAGVTREMYQNLLGLTPAFIGKHPLEGVTHENIFSNGPEYAKYLYFDRYLEYEGSSDDLLNWAYTLLRPNE</sequence>
<gene>
    <name evidence="3" type="primary">HaRxLL47</name>
</gene>
<protein>
    <submittedName>
        <fullName evidence="3">RxLR effector candidate protein</fullName>
    </submittedName>
</protein>
<evidence type="ECO:0000256" key="1">
    <source>
        <dbReference type="SAM" id="MobiDB-lite"/>
    </source>
</evidence>
<accession>M4B825</accession>
<feature type="signal peptide" evidence="2">
    <location>
        <begin position="1"/>
        <end position="20"/>
    </location>
</feature>
<name>M4B825_HYAAE</name>
<dbReference type="EMBL" id="AB922350">
    <property type="protein sequence ID" value="BAP68926.1"/>
    <property type="molecule type" value="mRNA"/>
</dbReference>
<evidence type="ECO:0000313" key="3">
    <source>
        <dbReference type="EMBL" id="BAP68926.1"/>
    </source>
</evidence>
<keyword evidence="2" id="KW-0732">Signal</keyword>
<reference evidence="3" key="2">
    <citation type="journal article" date="2014" name="PLoS Pathog.">
        <title>Expression profiling during arabidopsis/downy mildew interaction reveals a highly-expressed effector that attenuates responses to salicylic acid.</title>
        <authorList>
            <person name="Asai S."/>
            <person name="Rallapalli G."/>
            <person name="Piquerez S.J.M."/>
            <person name="Caillaud M.C."/>
            <person name="Furzer O.J."/>
            <person name="Ishaque N."/>
            <person name="Wirthmueller L."/>
            <person name="Fabro G."/>
            <person name="Shirasu K."/>
            <person name="Jones J.D.G."/>
        </authorList>
    </citation>
    <scope>NUCLEOTIDE SEQUENCE</scope>
    <source>
        <strain evidence="3">Emoy2</strain>
    </source>
</reference>
<dbReference type="EnsemblProtists" id="HpaT802427">
    <property type="protein sequence ID" value="HpaP802427"/>
    <property type="gene ID" value="HpaG802427"/>
</dbReference>
<feature type="compositionally biased region" description="Polar residues" evidence="1">
    <location>
        <begin position="32"/>
        <end position="46"/>
    </location>
</feature>
<proteinExistence type="evidence at transcript level"/>
<dbReference type="Proteomes" id="UP000011713">
    <property type="component" value="Unassembled WGS sequence"/>
</dbReference>
<evidence type="ECO:0000313" key="5">
    <source>
        <dbReference type="Proteomes" id="UP000011713"/>
    </source>
</evidence>
<dbReference type="EMBL" id="JH597957">
    <property type="status" value="NOT_ANNOTATED_CDS"/>
    <property type="molecule type" value="Genomic_DNA"/>
</dbReference>